<dbReference type="AlphaFoldDB" id="A0A645B630"/>
<accession>A0A645B630</accession>
<reference evidence="1" key="1">
    <citation type="submission" date="2019-08" db="EMBL/GenBank/DDBJ databases">
        <authorList>
            <person name="Kucharzyk K."/>
            <person name="Murdoch R.W."/>
            <person name="Higgins S."/>
            <person name="Loffler F."/>
        </authorList>
    </citation>
    <scope>NUCLEOTIDE SEQUENCE</scope>
</reference>
<proteinExistence type="predicted"/>
<comment type="caution">
    <text evidence="1">The sequence shown here is derived from an EMBL/GenBank/DDBJ whole genome shotgun (WGS) entry which is preliminary data.</text>
</comment>
<gene>
    <name evidence="1" type="ORF">SDC9_107754</name>
</gene>
<organism evidence="1">
    <name type="scientific">bioreactor metagenome</name>
    <dbReference type="NCBI Taxonomy" id="1076179"/>
    <lineage>
        <taxon>unclassified sequences</taxon>
        <taxon>metagenomes</taxon>
        <taxon>ecological metagenomes</taxon>
    </lineage>
</organism>
<name>A0A645B630_9ZZZZ</name>
<evidence type="ECO:0000313" key="1">
    <source>
        <dbReference type="EMBL" id="MPM60900.1"/>
    </source>
</evidence>
<dbReference type="EMBL" id="VSSQ01018044">
    <property type="protein sequence ID" value="MPM60900.1"/>
    <property type="molecule type" value="Genomic_DNA"/>
</dbReference>
<protein>
    <submittedName>
        <fullName evidence="1">Uncharacterized protein</fullName>
    </submittedName>
</protein>
<sequence>MVQIYLIFNNVPISTYEEMKKALDYTYDSQITSLENESYPDIFGMRSKLDCYLKGSPVSITTYTYSTTDRYDKYDCS</sequence>